<dbReference type="InterPro" id="IPR036638">
    <property type="entry name" value="HLH_DNA-bd_sf"/>
</dbReference>
<name>A0A2I0AXF2_9ASPA</name>
<dbReference type="EMBL" id="KZ451939">
    <property type="protein sequence ID" value="PKA60214.1"/>
    <property type="molecule type" value="Genomic_DNA"/>
</dbReference>
<protein>
    <submittedName>
        <fullName evidence="5">Transcription factor ABORTED MICROSPORES</fullName>
    </submittedName>
</protein>
<keyword evidence="6" id="KW-1185">Reference proteome</keyword>
<evidence type="ECO:0000259" key="4">
    <source>
        <dbReference type="PROSITE" id="PS50888"/>
    </source>
</evidence>
<dbReference type="OrthoDB" id="690068at2759"/>
<dbReference type="Proteomes" id="UP000236161">
    <property type="component" value="Unassembled WGS sequence"/>
</dbReference>
<organism evidence="5 6">
    <name type="scientific">Apostasia shenzhenica</name>
    <dbReference type="NCBI Taxonomy" id="1088818"/>
    <lineage>
        <taxon>Eukaryota</taxon>
        <taxon>Viridiplantae</taxon>
        <taxon>Streptophyta</taxon>
        <taxon>Embryophyta</taxon>
        <taxon>Tracheophyta</taxon>
        <taxon>Spermatophyta</taxon>
        <taxon>Magnoliopsida</taxon>
        <taxon>Liliopsida</taxon>
        <taxon>Asparagales</taxon>
        <taxon>Orchidaceae</taxon>
        <taxon>Apostasioideae</taxon>
        <taxon>Apostasia</taxon>
    </lineage>
</organism>
<evidence type="ECO:0000256" key="1">
    <source>
        <dbReference type="ARBA" id="ARBA00005510"/>
    </source>
</evidence>
<comment type="similarity">
    <text evidence="1">Belongs to the bHLH protein family.</text>
</comment>
<dbReference type="GO" id="GO:0046983">
    <property type="term" value="F:protein dimerization activity"/>
    <property type="evidence" value="ECO:0007669"/>
    <property type="project" value="InterPro"/>
</dbReference>
<sequence>MDLVDSMLEGLDDDAFTDSAAVETTATRNSNRRTSRAERRRMDKLNQSIYALRSLVPNITKLDEQGITPPTRSTTSNSGEGRVDLQIELSGASDGGGEKRGYFRPLRTTKPLQDAVPFKGMVQLCSFGKNKFHLKVTMEKRIGDSRNFWKRELSSGWRFTEVTTVSFSDIIRRALCLEVRSIF</sequence>
<dbReference type="SUPFAM" id="SSF47459">
    <property type="entry name" value="HLH, helix-loop-helix DNA-binding domain"/>
    <property type="match status" value="1"/>
</dbReference>
<proteinExistence type="inferred from homology"/>
<keyword evidence="2" id="KW-0805">Transcription regulation</keyword>
<accession>A0A2I0AXF2</accession>
<dbReference type="Pfam" id="PF00010">
    <property type="entry name" value="HLH"/>
    <property type="match status" value="1"/>
</dbReference>
<dbReference type="Gene3D" id="4.10.280.10">
    <property type="entry name" value="Helix-loop-helix DNA-binding domain"/>
    <property type="match status" value="1"/>
</dbReference>
<evidence type="ECO:0000256" key="2">
    <source>
        <dbReference type="ARBA" id="ARBA00023015"/>
    </source>
</evidence>
<dbReference type="InterPro" id="IPR011598">
    <property type="entry name" value="bHLH_dom"/>
</dbReference>
<evidence type="ECO:0000313" key="6">
    <source>
        <dbReference type="Proteomes" id="UP000236161"/>
    </source>
</evidence>
<reference evidence="5 6" key="1">
    <citation type="journal article" date="2017" name="Nature">
        <title>The Apostasia genome and the evolution of orchids.</title>
        <authorList>
            <person name="Zhang G.Q."/>
            <person name="Liu K.W."/>
            <person name="Li Z."/>
            <person name="Lohaus R."/>
            <person name="Hsiao Y.Y."/>
            <person name="Niu S.C."/>
            <person name="Wang J.Y."/>
            <person name="Lin Y.C."/>
            <person name="Xu Q."/>
            <person name="Chen L.J."/>
            <person name="Yoshida K."/>
            <person name="Fujiwara S."/>
            <person name="Wang Z.W."/>
            <person name="Zhang Y.Q."/>
            <person name="Mitsuda N."/>
            <person name="Wang M."/>
            <person name="Liu G.H."/>
            <person name="Pecoraro L."/>
            <person name="Huang H.X."/>
            <person name="Xiao X.J."/>
            <person name="Lin M."/>
            <person name="Wu X.Y."/>
            <person name="Wu W.L."/>
            <person name="Chen Y.Y."/>
            <person name="Chang S.B."/>
            <person name="Sakamoto S."/>
            <person name="Ohme-Takagi M."/>
            <person name="Yagi M."/>
            <person name="Zeng S.J."/>
            <person name="Shen C.Y."/>
            <person name="Yeh C.M."/>
            <person name="Luo Y.B."/>
            <person name="Tsai W.C."/>
            <person name="Van de Peer Y."/>
            <person name="Liu Z.J."/>
        </authorList>
    </citation>
    <scope>NUCLEOTIDE SEQUENCE [LARGE SCALE GENOMIC DNA]</scope>
    <source>
        <strain evidence="6">cv. Shenzhen</strain>
        <tissue evidence="5">Stem</tissue>
    </source>
</reference>
<dbReference type="PROSITE" id="PS50888">
    <property type="entry name" value="BHLH"/>
    <property type="match status" value="1"/>
</dbReference>
<keyword evidence="3" id="KW-0804">Transcription</keyword>
<evidence type="ECO:0000256" key="3">
    <source>
        <dbReference type="ARBA" id="ARBA00023163"/>
    </source>
</evidence>
<gene>
    <name evidence="5" type="primary">AMS</name>
    <name evidence="5" type="ORF">AXF42_Ash008273</name>
</gene>
<feature type="domain" description="BHLH" evidence="4">
    <location>
        <begin position="29"/>
        <end position="78"/>
    </location>
</feature>
<dbReference type="AlphaFoldDB" id="A0A2I0AXF2"/>
<evidence type="ECO:0000313" key="5">
    <source>
        <dbReference type="EMBL" id="PKA60214.1"/>
    </source>
</evidence>